<proteinExistence type="predicted"/>
<keyword evidence="5" id="KW-1185">Reference proteome</keyword>
<feature type="domain" description="DUF4931" evidence="2">
    <location>
        <begin position="9"/>
        <end position="132"/>
    </location>
</feature>
<organism evidence="4 5">
    <name type="scientific">Clostridium senegalense</name>
    <dbReference type="NCBI Taxonomy" id="1465809"/>
    <lineage>
        <taxon>Bacteria</taxon>
        <taxon>Bacillati</taxon>
        <taxon>Bacillota</taxon>
        <taxon>Clostridia</taxon>
        <taxon>Eubacteriales</taxon>
        <taxon>Clostridiaceae</taxon>
        <taxon>Clostridium</taxon>
    </lineage>
</organism>
<evidence type="ECO:0000256" key="1">
    <source>
        <dbReference type="ARBA" id="ARBA00016340"/>
    </source>
</evidence>
<gene>
    <name evidence="4" type="ORF">G3M99_14030</name>
</gene>
<dbReference type="SUPFAM" id="SSF54197">
    <property type="entry name" value="HIT-like"/>
    <property type="match status" value="1"/>
</dbReference>
<dbReference type="InterPro" id="IPR036265">
    <property type="entry name" value="HIT-like_sf"/>
</dbReference>
<comment type="caution">
    <text evidence="4">The sequence shown here is derived from an EMBL/GenBank/DDBJ whole genome shotgun (WGS) entry which is preliminary data.</text>
</comment>
<evidence type="ECO:0000313" key="4">
    <source>
        <dbReference type="EMBL" id="NEU05951.1"/>
    </source>
</evidence>
<dbReference type="InterPro" id="IPR001937">
    <property type="entry name" value="GalP_UDPtransf1"/>
</dbReference>
<protein>
    <recommendedName>
        <fullName evidence="1">Galactose-1-phosphate uridylyltransferase</fullName>
    </recommendedName>
</protein>
<evidence type="ECO:0000259" key="2">
    <source>
        <dbReference type="Pfam" id="PF16285"/>
    </source>
</evidence>
<dbReference type="RefSeq" id="WP_199870565.1">
    <property type="nucleotide sequence ID" value="NZ_JAAGPU010000029.1"/>
</dbReference>
<dbReference type="Pfam" id="PF16285">
    <property type="entry name" value="DUF4931_N"/>
    <property type="match status" value="1"/>
</dbReference>
<dbReference type="PANTHER" id="PTHR11943:SF1">
    <property type="entry name" value="GALACTOSE-1-PHOSPHATE URIDYLYLTRANSFERASE"/>
    <property type="match status" value="1"/>
</dbReference>
<dbReference type="Gene3D" id="3.30.428.10">
    <property type="entry name" value="HIT-like"/>
    <property type="match status" value="1"/>
</dbReference>
<dbReference type="GO" id="GO:0033499">
    <property type="term" value="P:galactose catabolic process via UDP-galactose, Leloir pathway"/>
    <property type="evidence" value="ECO:0007669"/>
    <property type="project" value="TreeGrafter"/>
</dbReference>
<evidence type="ECO:0000313" key="5">
    <source>
        <dbReference type="Proteomes" id="UP000481872"/>
    </source>
</evidence>
<evidence type="ECO:0000259" key="3">
    <source>
        <dbReference type="Pfam" id="PF20956"/>
    </source>
</evidence>
<dbReference type="GO" id="GO:0005737">
    <property type="term" value="C:cytoplasm"/>
    <property type="evidence" value="ECO:0007669"/>
    <property type="project" value="TreeGrafter"/>
</dbReference>
<dbReference type="InterPro" id="IPR046322">
    <property type="entry name" value="DUF4931"/>
</dbReference>
<dbReference type="GO" id="GO:0008108">
    <property type="term" value="F:UDP-glucose:hexose-1-phosphate uridylyltransferase activity"/>
    <property type="evidence" value="ECO:0007669"/>
    <property type="project" value="InterPro"/>
</dbReference>
<name>A0A6M0H7W8_9CLOT</name>
<dbReference type="PIRSF" id="PIRSF031505">
    <property type="entry name" value="GalT_short"/>
    <property type="match status" value="1"/>
</dbReference>
<dbReference type="EMBL" id="JAAGPU010000029">
    <property type="protein sequence ID" value="NEU05951.1"/>
    <property type="molecule type" value="Genomic_DNA"/>
</dbReference>
<accession>A0A6M0H7W8</accession>
<feature type="domain" description="DUF4931" evidence="3">
    <location>
        <begin position="136"/>
        <end position="253"/>
    </location>
</feature>
<dbReference type="AlphaFoldDB" id="A0A6M0H7W8"/>
<dbReference type="Proteomes" id="UP000481872">
    <property type="component" value="Unassembled WGS sequence"/>
</dbReference>
<dbReference type="Pfam" id="PF20956">
    <property type="entry name" value="DUF4931_C"/>
    <property type="match status" value="1"/>
</dbReference>
<dbReference type="GO" id="GO:0008270">
    <property type="term" value="F:zinc ion binding"/>
    <property type="evidence" value="ECO:0007669"/>
    <property type="project" value="InterPro"/>
</dbReference>
<dbReference type="InterPro" id="IPR012361">
    <property type="entry name" value="GalT_short"/>
</dbReference>
<dbReference type="InterPro" id="IPR049285">
    <property type="entry name" value="DUF4931_C"/>
</dbReference>
<reference evidence="4 5" key="1">
    <citation type="submission" date="2020-02" db="EMBL/GenBank/DDBJ databases">
        <title>Genome assembly of a novel Clostridium senegalense strain.</title>
        <authorList>
            <person name="Gupta T.B."/>
            <person name="Jauregui R."/>
            <person name="Maclean P."/>
            <person name="Nawarathana A."/>
            <person name="Brightwell G."/>
        </authorList>
    </citation>
    <scope>NUCLEOTIDE SEQUENCE [LARGE SCALE GENOMIC DNA]</scope>
    <source>
        <strain evidence="4 5">AGRFS4</strain>
    </source>
</reference>
<sequence>MNGDKYINFLYSIGASKPNNINKSDISCPFCDRSKLSNILDEDENIILLKNKYPTLENSLQLVIIESDKCDLNMSFYSKEHIRKLFDFAIKHWFKLRESNKFKSVILYKNHGPLSGGSLKHPHMQIIGLNDIDYEDTLKDIYFRGNIIHKNKHCEINLSDKPLTCFTEFNVIIKDIKDIDYLADNVQKVVHYILNNYRSNCDSFNLFFYCWHEEIICKITPRFVTSPLLLGYSLKQVPNNNDETIDSIKKLYF</sequence>
<dbReference type="PANTHER" id="PTHR11943">
    <property type="entry name" value="GALACTOSE-1-PHOSPHATE URIDYLYLTRANSFERASE"/>
    <property type="match status" value="1"/>
</dbReference>